<evidence type="ECO:0000256" key="12">
    <source>
        <dbReference type="ARBA" id="ARBA00033708"/>
    </source>
</evidence>
<keyword evidence="9" id="KW-0406">Ion transport</keyword>
<feature type="transmembrane region" description="Helical" evidence="14">
    <location>
        <begin position="322"/>
        <end position="345"/>
    </location>
</feature>
<evidence type="ECO:0000313" key="15">
    <source>
        <dbReference type="EMBL" id="MSS43337.1"/>
    </source>
</evidence>
<feature type="transmembrane region" description="Helical" evidence="14">
    <location>
        <begin position="182"/>
        <end position="201"/>
    </location>
</feature>
<feature type="transmembrane region" description="Helical" evidence="14">
    <location>
        <begin position="422"/>
        <end position="437"/>
    </location>
</feature>
<keyword evidence="7 14" id="KW-1133">Transmembrane helix</keyword>
<evidence type="ECO:0000256" key="2">
    <source>
        <dbReference type="ARBA" id="ARBA00006434"/>
    </source>
</evidence>
<feature type="transmembrane region" description="Helical" evidence="14">
    <location>
        <begin position="71"/>
        <end position="90"/>
    </location>
</feature>
<feature type="transmembrane region" description="Helical" evidence="14">
    <location>
        <begin position="366"/>
        <end position="385"/>
    </location>
</feature>
<evidence type="ECO:0000256" key="5">
    <source>
        <dbReference type="ARBA" id="ARBA00022692"/>
    </source>
</evidence>
<feature type="transmembrane region" description="Helical" evidence="14">
    <location>
        <begin position="39"/>
        <end position="59"/>
    </location>
</feature>
<dbReference type="GO" id="GO:0046942">
    <property type="term" value="P:carboxylic acid transport"/>
    <property type="evidence" value="ECO:0007669"/>
    <property type="project" value="UniProtKB-ARBA"/>
</dbReference>
<reference evidence="15 16" key="1">
    <citation type="submission" date="2019-08" db="EMBL/GenBank/DDBJ databases">
        <title>In-depth cultivation of the pig gut microbiome towards novel bacterial diversity and tailored functional studies.</title>
        <authorList>
            <person name="Wylensek D."/>
            <person name="Hitch T.C.A."/>
            <person name="Clavel T."/>
        </authorList>
    </citation>
    <scope>NUCLEOTIDE SEQUENCE [LARGE SCALE GENOMIC DNA]</scope>
    <source>
        <strain evidence="15 16">Med78-601-WT-4W-RMD-3</strain>
    </source>
</reference>
<evidence type="ECO:0000256" key="8">
    <source>
        <dbReference type="ARBA" id="ARBA00023053"/>
    </source>
</evidence>
<feature type="transmembrane region" description="Helical" evidence="14">
    <location>
        <begin position="156"/>
        <end position="175"/>
    </location>
</feature>
<evidence type="ECO:0000256" key="1">
    <source>
        <dbReference type="ARBA" id="ARBA00004651"/>
    </source>
</evidence>
<sequence>MGVVIGIIVVYMLIVLGIGFWAMKQTKSSEDFFVAGKRLGIIAVAMASFSAAISGYVFVGGPGLEYNLGIGTLWMTFPTSISFTMAWLILGKKMRFLAETRDCMTVSDAIYARYESKGASFLSAIASIIGLVLYLATQISAFAFILSPIFNLSFEASVVIGMAIVLIYSVAGGMLAGVYTDVFQGSIMAISSLIVFGYTLVHGGGMANMTATLANKVSPEFVGPFGLIGPGVAIGWFFCLSIGIVGQPQIAHKFYMIKDPKKLKWGPALAGIAGMMGGLLWLGVGLAVRYKVEIGELAALENADNAISIFLNTYAPKALAGIIYAGIISAVMSTADSFINLASASMVRDIPKVFGKELSSDQELKYGRLAVVLLSILTVVVSFTFGTKGIAILGAFGWGTFAAALAPALGIGLNWKRGTKEGAFWSILVGLVLNVGLEVSKSLGFAFYENIFAPLKIYNGTLTLVISIIVYIVVSYMTSEPKLDSDIQAVMDS</sequence>
<dbReference type="PANTHER" id="PTHR48086:SF3">
    <property type="entry name" value="SODIUM_PROLINE SYMPORTER"/>
    <property type="match status" value="1"/>
</dbReference>
<evidence type="ECO:0000256" key="7">
    <source>
        <dbReference type="ARBA" id="ARBA00022989"/>
    </source>
</evidence>
<dbReference type="InterPro" id="IPR050277">
    <property type="entry name" value="Sodium:Solute_Symporter"/>
</dbReference>
<feature type="transmembrane region" description="Helical" evidence="14">
    <location>
        <begin position="391"/>
        <end position="415"/>
    </location>
</feature>
<evidence type="ECO:0000313" key="16">
    <source>
        <dbReference type="Proteomes" id="UP000462760"/>
    </source>
</evidence>
<dbReference type="PANTHER" id="PTHR48086">
    <property type="entry name" value="SODIUM/PROLINE SYMPORTER-RELATED"/>
    <property type="match status" value="1"/>
</dbReference>
<proteinExistence type="inferred from homology"/>
<dbReference type="EMBL" id="VULR01000007">
    <property type="protein sequence ID" value="MSS43337.1"/>
    <property type="molecule type" value="Genomic_DNA"/>
</dbReference>
<comment type="similarity">
    <text evidence="2 13">Belongs to the sodium:solute symporter (SSF) (TC 2.A.21) family.</text>
</comment>
<name>A0A844FH12_9FIRM</name>
<feature type="transmembrane region" description="Helical" evidence="14">
    <location>
        <begin position="221"/>
        <end position="245"/>
    </location>
</feature>
<keyword evidence="5 14" id="KW-0812">Transmembrane</keyword>
<keyword evidence="11" id="KW-0739">Sodium transport</keyword>
<dbReference type="Pfam" id="PF00474">
    <property type="entry name" value="SSF"/>
    <property type="match status" value="1"/>
</dbReference>
<dbReference type="GO" id="GO:0005886">
    <property type="term" value="C:plasma membrane"/>
    <property type="evidence" value="ECO:0007669"/>
    <property type="project" value="UniProtKB-SubCell"/>
</dbReference>
<keyword evidence="6" id="KW-0769">Symport</keyword>
<evidence type="ECO:0000256" key="4">
    <source>
        <dbReference type="ARBA" id="ARBA00022475"/>
    </source>
</evidence>
<comment type="catalytic activity">
    <reaction evidence="12">
        <text>L-proline(in) + Na(+)(in) = L-proline(out) + Na(+)(out)</text>
        <dbReference type="Rhea" id="RHEA:28967"/>
        <dbReference type="ChEBI" id="CHEBI:29101"/>
        <dbReference type="ChEBI" id="CHEBI:60039"/>
    </reaction>
</comment>
<evidence type="ECO:0000256" key="13">
    <source>
        <dbReference type="RuleBase" id="RU362091"/>
    </source>
</evidence>
<comment type="caution">
    <text evidence="15">The sequence shown here is derived from an EMBL/GenBank/DDBJ whole genome shotgun (WGS) entry which is preliminary data.</text>
</comment>
<dbReference type="InterPro" id="IPR038377">
    <property type="entry name" value="Na/Glc_symporter_sf"/>
</dbReference>
<dbReference type="AlphaFoldDB" id="A0A844FH12"/>
<evidence type="ECO:0000256" key="6">
    <source>
        <dbReference type="ARBA" id="ARBA00022847"/>
    </source>
</evidence>
<evidence type="ECO:0000256" key="3">
    <source>
        <dbReference type="ARBA" id="ARBA00022448"/>
    </source>
</evidence>
<feature type="transmembrane region" description="Helical" evidence="14">
    <location>
        <begin position="121"/>
        <end position="150"/>
    </location>
</feature>
<dbReference type="OrthoDB" id="9810181at2"/>
<feature type="transmembrane region" description="Helical" evidence="14">
    <location>
        <begin position="265"/>
        <end position="288"/>
    </location>
</feature>
<keyword evidence="8" id="KW-0915">Sodium</keyword>
<protein>
    <recommendedName>
        <fullName evidence="17">Sodium/proline symporter</fullName>
    </recommendedName>
</protein>
<evidence type="ECO:0008006" key="17">
    <source>
        <dbReference type="Google" id="ProtNLM"/>
    </source>
</evidence>
<dbReference type="PROSITE" id="PS50283">
    <property type="entry name" value="NA_SOLUT_SYMP_3"/>
    <property type="match status" value="1"/>
</dbReference>
<dbReference type="PROSITE" id="PS00457">
    <property type="entry name" value="NA_SOLUT_SYMP_2"/>
    <property type="match status" value="1"/>
</dbReference>
<keyword evidence="10 14" id="KW-0472">Membrane</keyword>
<feature type="transmembrane region" description="Helical" evidence="14">
    <location>
        <begin position="6"/>
        <end position="23"/>
    </location>
</feature>
<dbReference type="RefSeq" id="WP_154484022.1">
    <property type="nucleotide sequence ID" value="NZ_VULR01000007.1"/>
</dbReference>
<keyword evidence="3" id="KW-0813">Transport</keyword>
<accession>A0A844FH12</accession>
<dbReference type="GO" id="GO:0015293">
    <property type="term" value="F:symporter activity"/>
    <property type="evidence" value="ECO:0007669"/>
    <property type="project" value="UniProtKB-KW"/>
</dbReference>
<organism evidence="15 16">
    <name type="scientific">Anaerosalibacter bizertensis</name>
    <dbReference type="NCBI Taxonomy" id="932217"/>
    <lineage>
        <taxon>Bacteria</taxon>
        <taxon>Bacillati</taxon>
        <taxon>Bacillota</taxon>
        <taxon>Tissierellia</taxon>
        <taxon>Tissierellales</taxon>
        <taxon>Sporanaerobacteraceae</taxon>
        <taxon>Anaerosalibacter</taxon>
    </lineage>
</organism>
<feature type="transmembrane region" description="Helical" evidence="14">
    <location>
        <begin position="457"/>
        <end position="477"/>
    </location>
</feature>
<dbReference type="InterPro" id="IPR001734">
    <property type="entry name" value="Na/solute_symporter"/>
</dbReference>
<comment type="subcellular location">
    <subcellularLocation>
        <location evidence="1">Cell membrane</location>
        <topology evidence="1">Multi-pass membrane protein</topology>
    </subcellularLocation>
</comment>
<evidence type="ECO:0000256" key="10">
    <source>
        <dbReference type="ARBA" id="ARBA00023136"/>
    </source>
</evidence>
<dbReference type="Proteomes" id="UP000462760">
    <property type="component" value="Unassembled WGS sequence"/>
</dbReference>
<gene>
    <name evidence="15" type="ORF">FYJ27_06265</name>
</gene>
<evidence type="ECO:0000256" key="9">
    <source>
        <dbReference type="ARBA" id="ARBA00023065"/>
    </source>
</evidence>
<keyword evidence="4" id="KW-1003">Cell membrane</keyword>
<dbReference type="Gene3D" id="1.20.1730.10">
    <property type="entry name" value="Sodium/glucose cotransporter"/>
    <property type="match status" value="1"/>
</dbReference>
<evidence type="ECO:0000256" key="11">
    <source>
        <dbReference type="ARBA" id="ARBA00023201"/>
    </source>
</evidence>
<dbReference type="GO" id="GO:0006814">
    <property type="term" value="P:sodium ion transport"/>
    <property type="evidence" value="ECO:0007669"/>
    <property type="project" value="UniProtKB-KW"/>
</dbReference>
<evidence type="ECO:0000256" key="14">
    <source>
        <dbReference type="SAM" id="Phobius"/>
    </source>
</evidence>
<dbReference type="InterPro" id="IPR018212">
    <property type="entry name" value="Na/solute_symporter_CS"/>
</dbReference>